<evidence type="ECO:0000313" key="1">
    <source>
        <dbReference type="EMBL" id="GAH31423.1"/>
    </source>
</evidence>
<dbReference type="EMBL" id="BARU01014122">
    <property type="protein sequence ID" value="GAH31423.1"/>
    <property type="molecule type" value="Genomic_DNA"/>
</dbReference>
<gene>
    <name evidence="1" type="ORF">S03H2_25113</name>
</gene>
<protein>
    <submittedName>
        <fullName evidence="1">Uncharacterized protein</fullName>
    </submittedName>
</protein>
<reference evidence="1" key="1">
    <citation type="journal article" date="2014" name="Front. Microbiol.">
        <title>High frequency of phylogenetically diverse reductive dehalogenase-homologous genes in deep subseafloor sedimentary metagenomes.</title>
        <authorList>
            <person name="Kawai M."/>
            <person name="Futagami T."/>
            <person name="Toyoda A."/>
            <person name="Takaki Y."/>
            <person name="Nishi S."/>
            <person name="Hori S."/>
            <person name="Arai W."/>
            <person name="Tsubouchi T."/>
            <person name="Morono Y."/>
            <person name="Uchiyama I."/>
            <person name="Ito T."/>
            <person name="Fujiyama A."/>
            <person name="Inagaki F."/>
            <person name="Takami H."/>
        </authorList>
    </citation>
    <scope>NUCLEOTIDE SEQUENCE</scope>
    <source>
        <strain evidence="1">Expedition CK06-06</strain>
    </source>
</reference>
<proteinExistence type="predicted"/>
<feature type="non-terminal residue" evidence="1">
    <location>
        <position position="1"/>
    </location>
</feature>
<dbReference type="AlphaFoldDB" id="X1GEF6"/>
<comment type="caution">
    <text evidence="1">The sequence shown here is derived from an EMBL/GenBank/DDBJ whole genome shotgun (WGS) entry which is preliminary data.</text>
</comment>
<name>X1GEF6_9ZZZZ</name>
<organism evidence="1">
    <name type="scientific">marine sediment metagenome</name>
    <dbReference type="NCBI Taxonomy" id="412755"/>
    <lineage>
        <taxon>unclassified sequences</taxon>
        <taxon>metagenomes</taxon>
        <taxon>ecological metagenomes</taxon>
    </lineage>
</organism>
<sequence>IANAYLEDTMDFGRAQARTEGQLGRAIERLFGRSNPRARRSPREVLEEIRDRMTAAGGHLREIGAVTDALRDAIALAREVRKNGLARAGKEPEELAASLAARHMALTGAAYLKAIKELLRAGAGSRGSYLVVGREGAEVHPSALDERTGKPMRIKPENESLRRTILRLQY</sequence>
<accession>X1GEF6</accession>
<feature type="non-terminal residue" evidence="1">
    <location>
        <position position="170"/>
    </location>
</feature>